<proteinExistence type="predicted"/>
<dbReference type="Proteomes" id="UP000593567">
    <property type="component" value="Unassembled WGS sequence"/>
</dbReference>
<organism evidence="1 2">
    <name type="scientific">Bugula neritina</name>
    <name type="common">Brown bryozoan</name>
    <name type="synonym">Sertularia neritina</name>
    <dbReference type="NCBI Taxonomy" id="10212"/>
    <lineage>
        <taxon>Eukaryota</taxon>
        <taxon>Metazoa</taxon>
        <taxon>Spiralia</taxon>
        <taxon>Lophotrochozoa</taxon>
        <taxon>Bryozoa</taxon>
        <taxon>Gymnolaemata</taxon>
        <taxon>Cheilostomatida</taxon>
        <taxon>Flustrina</taxon>
        <taxon>Buguloidea</taxon>
        <taxon>Bugulidae</taxon>
        <taxon>Bugula</taxon>
    </lineage>
</organism>
<gene>
    <name evidence="1" type="ORF">EB796_009353</name>
</gene>
<name>A0A7J7K132_BUGNE</name>
<protein>
    <submittedName>
        <fullName evidence="1">HSPG2</fullName>
    </submittedName>
</protein>
<evidence type="ECO:0000313" key="1">
    <source>
        <dbReference type="EMBL" id="KAF6032332.1"/>
    </source>
</evidence>
<evidence type="ECO:0000313" key="2">
    <source>
        <dbReference type="Proteomes" id="UP000593567"/>
    </source>
</evidence>
<comment type="caution">
    <text evidence="1">The sequence shown here is derived from an EMBL/GenBank/DDBJ whole genome shotgun (WGS) entry which is preliminary data.</text>
</comment>
<accession>A0A7J7K132</accession>
<sequence>MKLQKLGRQPRDLPETSSNKLVLLLSEKFELPGALVRWDYYRKQPIVPLYASVWRKLEGNKFQLVDYNELTPGVIDFQTKEIEEEEQIEVQSGDIIGVFYSRYSISGAVAMATEKGDVSKDDNGNFNEVVEVGIYEEDLSPGDVIDLDDLPHTFLNVALALQANIRVCEKI</sequence>
<dbReference type="EMBL" id="VXIV02001514">
    <property type="protein sequence ID" value="KAF6032332.1"/>
    <property type="molecule type" value="Genomic_DNA"/>
</dbReference>
<dbReference type="AlphaFoldDB" id="A0A7J7K132"/>
<keyword evidence="2" id="KW-1185">Reference proteome</keyword>
<reference evidence="1" key="1">
    <citation type="submission" date="2020-06" db="EMBL/GenBank/DDBJ databases">
        <title>Draft genome of Bugula neritina, a colonial animal packing powerful symbionts and potential medicines.</title>
        <authorList>
            <person name="Rayko M."/>
        </authorList>
    </citation>
    <scope>NUCLEOTIDE SEQUENCE [LARGE SCALE GENOMIC DNA]</scope>
    <source>
        <strain evidence="1">Kwan_BN1</strain>
    </source>
</reference>